<keyword evidence="2" id="KW-1185">Reference proteome</keyword>
<organism evidence="1 2">
    <name type="scientific">Pluteus cervinus</name>
    <dbReference type="NCBI Taxonomy" id="181527"/>
    <lineage>
        <taxon>Eukaryota</taxon>
        <taxon>Fungi</taxon>
        <taxon>Dikarya</taxon>
        <taxon>Basidiomycota</taxon>
        <taxon>Agaricomycotina</taxon>
        <taxon>Agaricomycetes</taxon>
        <taxon>Agaricomycetidae</taxon>
        <taxon>Agaricales</taxon>
        <taxon>Pluteineae</taxon>
        <taxon>Pluteaceae</taxon>
        <taxon>Pluteus</taxon>
    </lineage>
</organism>
<protein>
    <submittedName>
        <fullName evidence="1">Uncharacterized protein</fullName>
    </submittedName>
</protein>
<sequence>MNNGGCVPFPLTFDTSYASFYVHVRLASPFVPGPFLPLGLWMDIAILLKPSNTGDERTNIVAARFYVPCRPHLFGKPAPTKLYLSRTALEADEVFLMLTFIYSEARRQDRTSSSSDMGW</sequence>
<proteinExistence type="predicted"/>
<evidence type="ECO:0000313" key="1">
    <source>
        <dbReference type="EMBL" id="TFK63924.1"/>
    </source>
</evidence>
<gene>
    <name evidence="1" type="ORF">BDN72DRAFT_963606</name>
</gene>
<dbReference type="Proteomes" id="UP000308600">
    <property type="component" value="Unassembled WGS sequence"/>
</dbReference>
<evidence type="ECO:0000313" key="2">
    <source>
        <dbReference type="Proteomes" id="UP000308600"/>
    </source>
</evidence>
<accession>A0ACD3AE90</accession>
<reference evidence="1 2" key="1">
    <citation type="journal article" date="2019" name="Nat. Ecol. Evol.">
        <title>Megaphylogeny resolves global patterns of mushroom evolution.</title>
        <authorList>
            <person name="Varga T."/>
            <person name="Krizsan K."/>
            <person name="Foldi C."/>
            <person name="Dima B."/>
            <person name="Sanchez-Garcia M."/>
            <person name="Sanchez-Ramirez S."/>
            <person name="Szollosi G.J."/>
            <person name="Szarkandi J.G."/>
            <person name="Papp V."/>
            <person name="Albert L."/>
            <person name="Andreopoulos W."/>
            <person name="Angelini C."/>
            <person name="Antonin V."/>
            <person name="Barry K.W."/>
            <person name="Bougher N.L."/>
            <person name="Buchanan P."/>
            <person name="Buyck B."/>
            <person name="Bense V."/>
            <person name="Catcheside P."/>
            <person name="Chovatia M."/>
            <person name="Cooper J."/>
            <person name="Damon W."/>
            <person name="Desjardin D."/>
            <person name="Finy P."/>
            <person name="Geml J."/>
            <person name="Haridas S."/>
            <person name="Hughes K."/>
            <person name="Justo A."/>
            <person name="Karasinski D."/>
            <person name="Kautmanova I."/>
            <person name="Kiss B."/>
            <person name="Kocsube S."/>
            <person name="Kotiranta H."/>
            <person name="LaButti K.M."/>
            <person name="Lechner B.E."/>
            <person name="Liimatainen K."/>
            <person name="Lipzen A."/>
            <person name="Lukacs Z."/>
            <person name="Mihaltcheva S."/>
            <person name="Morgado L.N."/>
            <person name="Niskanen T."/>
            <person name="Noordeloos M.E."/>
            <person name="Ohm R.A."/>
            <person name="Ortiz-Santana B."/>
            <person name="Ovrebo C."/>
            <person name="Racz N."/>
            <person name="Riley R."/>
            <person name="Savchenko A."/>
            <person name="Shiryaev A."/>
            <person name="Soop K."/>
            <person name="Spirin V."/>
            <person name="Szebenyi C."/>
            <person name="Tomsovsky M."/>
            <person name="Tulloss R.E."/>
            <person name="Uehling J."/>
            <person name="Grigoriev I.V."/>
            <person name="Vagvolgyi C."/>
            <person name="Papp T."/>
            <person name="Martin F.M."/>
            <person name="Miettinen O."/>
            <person name="Hibbett D.S."/>
            <person name="Nagy L.G."/>
        </authorList>
    </citation>
    <scope>NUCLEOTIDE SEQUENCE [LARGE SCALE GENOMIC DNA]</scope>
    <source>
        <strain evidence="1 2">NL-1719</strain>
    </source>
</reference>
<name>A0ACD3AE90_9AGAR</name>
<dbReference type="EMBL" id="ML208498">
    <property type="protein sequence ID" value="TFK63924.1"/>
    <property type="molecule type" value="Genomic_DNA"/>
</dbReference>